<dbReference type="EMBL" id="JADGKB010000063">
    <property type="protein sequence ID" value="KAJ3255648.1"/>
    <property type="molecule type" value="Genomic_DNA"/>
</dbReference>
<comment type="similarity">
    <text evidence="1">Belongs to the guanylate kinase family.</text>
</comment>
<dbReference type="GO" id="GO:0004385">
    <property type="term" value="F:GMP kinase activity"/>
    <property type="evidence" value="ECO:0007669"/>
    <property type="project" value="TreeGrafter"/>
</dbReference>
<accession>A0AAD5Y2U5</accession>
<name>A0AAD5Y2U5_9FUNG</name>
<dbReference type="InterPro" id="IPR027417">
    <property type="entry name" value="P-loop_NTPase"/>
</dbReference>
<dbReference type="PANTHER" id="PTHR23117">
    <property type="entry name" value="GUANYLATE KINASE-RELATED"/>
    <property type="match status" value="1"/>
</dbReference>
<reference evidence="5" key="1">
    <citation type="submission" date="2020-05" db="EMBL/GenBank/DDBJ databases">
        <title>Phylogenomic resolution of chytrid fungi.</title>
        <authorList>
            <person name="Stajich J.E."/>
            <person name="Amses K."/>
            <person name="Simmons R."/>
            <person name="Seto K."/>
            <person name="Myers J."/>
            <person name="Bonds A."/>
            <person name="Quandt C.A."/>
            <person name="Barry K."/>
            <person name="Liu P."/>
            <person name="Grigoriev I."/>
            <person name="Longcore J.E."/>
            <person name="James T.Y."/>
        </authorList>
    </citation>
    <scope>NUCLEOTIDE SEQUENCE</scope>
    <source>
        <strain evidence="5">PLAUS21</strain>
    </source>
</reference>
<dbReference type="InterPro" id="IPR008144">
    <property type="entry name" value="Guanylate_kin-like_dom"/>
</dbReference>
<dbReference type="SMART" id="SM00072">
    <property type="entry name" value="GuKc"/>
    <property type="match status" value="1"/>
</dbReference>
<dbReference type="InterPro" id="IPR008145">
    <property type="entry name" value="GK/Ca_channel_bsu"/>
</dbReference>
<evidence type="ECO:0000313" key="5">
    <source>
        <dbReference type="EMBL" id="KAJ3255648.1"/>
    </source>
</evidence>
<dbReference type="AlphaFoldDB" id="A0AAD5Y2U5"/>
<keyword evidence="3" id="KW-0418">Kinase</keyword>
<feature type="domain" description="Guanylate kinase-like" evidence="4">
    <location>
        <begin position="1"/>
        <end position="123"/>
    </location>
</feature>
<dbReference type="Pfam" id="PF00625">
    <property type="entry name" value="Guanylate_kin"/>
    <property type="match status" value="1"/>
</dbReference>
<dbReference type="PANTHER" id="PTHR23117:SF13">
    <property type="entry name" value="GUANYLATE KINASE"/>
    <property type="match status" value="1"/>
</dbReference>
<dbReference type="Proteomes" id="UP001210925">
    <property type="component" value="Unassembled WGS sequence"/>
</dbReference>
<dbReference type="Gene3D" id="3.40.50.300">
    <property type="entry name" value="P-loop containing nucleotide triphosphate hydrolases"/>
    <property type="match status" value="1"/>
</dbReference>
<evidence type="ECO:0000313" key="6">
    <source>
        <dbReference type="Proteomes" id="UP001210925"/>
    </source>
</evidence>
<evidence type="ECO:0000259" key="4">
    <source>
        <dbReference type="PROSITE" id="PS50052"/>
    </source>
</evidence>
<evidence type="ECO:0000256" key="3">
    <source>
        <dbReference type="ARBA" id="ARBA00022777"/>
    </source>
</evidence>
<dbReference type="GO" id="GO:0005829">
    <property type="term" value="C:cytosol"/>
    <property type="evidence" value="ECO:0007669"/>
    <property type="project" value="TreeGrafter"/>
</dbReference>
<keyword evidence="6" id="KW-1185">Reference proteome</keyword>
<evidence type="ECO:0000256" key="1">
    <source>
        <dbReference type="ARBA" id="ARBA00005790"/>
    </source>
</evidence>
<protein>
    <recommendedName>
        <fullName evidence="4">Guanylate kinase-like domain-containing protein</fullName>
    </recommendedName>
</protein>
<organism evidence="5 6">
    <name type="scientific">Boothiomyces macroporosus</name>
    <dbReference type="NCBI Taxonomy" id="261099"/>
    <lineage>
        <taxon>Eukaryota</taxon>
        <taxon>Fungi</taxon>
        <taxon>Fungi incertae sedis</taxon>
        <taxon>Chytridiomycota</taxon>
        <taxon>Chytridiomycota incertae sedis</taxon>
        <taxon>Chytridiomycetes</taxon>
        <taxon>Rhizophydiales</taxon>
        <taxon>Terramycetaceae</taxon>
        <taxon>Boothiomyces</taxon>
    </lineage>
</organism>
<comment type="caution">
    <text evidence="5">The sequence shown here is derived from an EMBL/GenBank/DDBJ whole genome shotgun (WGS) entry which is preliminary data.</text>
</comment>
<gene>
    <name evidence="5" type="ORF">HK103_006173</name>
</gene>
<sequence>MIQNQRFIEYAEFSGNLYGTSFDAVQKVESQNKICVLDLEVKGVQSIKKSMIPAKFIFIQPPSMAALEERLKARNTETPDSLAKRLASAQEAFEYAEKNGSYDIKIVNEDQDDAYAKFEEYVSKTWGTPY</sequence>
<proteinExistence type="inferred from homology"/>
<dbReference type="PROSITE" id="PS50052">
    <property type="entry name" value="GUANYLATE_KINASE_2"/>
    <property type="match status" value="1"/>
</dbReference>
<evidence type="ECO:0000256" key="2">
    <source>
        <dbReference type="ARBA" id="ARBA00022679"/>
    </source>
</evidence>
<dbReference type="SUPFAM" id="SSF52540">
    <property type="entry name" value="P-loop containing nucleoside triphosphate hydrolases"/>
    <property type="match status" value="1"/>
</dbReference>
<keyword evidence="2" id="KW-0808">Transferase</keyword>